<dbReference type="SMART" id="SM00513">
    <property type="entry name" value="SAP"/>
    <property type="match status" value="1"/>
</dbReference>
<evidence type="ECO:0000256" key="5">
    <source>
        <dbReference type="ARBA" id="ARBA00022771"/>
    </source>
</evidence>
<dbReference type="InterPro" id="IPR038654">
    <property type="entry name" value="PINIT_sf"/>
</dbReference>
<evidence type="ECO:0000256" key="8">
    <source>
        <dbReference type="PROSITE-ProRule" id="PRU00452"/>
    </source>
</evidence>
<evidence type="ECO:0008006" key="14">
    <source>
        <dbReference type="Google" id="ProtNLM"/>
    </source>
</evidence>
<dbReference type="GeneID" id="55994750"/>
<dbReference type="AlphaFoldDB" id="A0A7H8R3C7"/>
<dbReference type="EMBL" id="CP055901">
    <property type="protein sequence ID" value="QKX60115.1"/>
    <property type="molecule type" value="Genomic_DNA"/>
</dbReference>
<dbReference type="InterPro" id="IPR031141">
    <property type="entry name" value="SIZ1/2_SP-RING"/>
</dbReference>
<gene>
    <name evidence="12" type="ORF">TRUGW13939_07257</name>
</gene>
<dbReference type="Gene3D" id="3.30.40.10">
    <property type="entry name" value="Zinc/RING finger domain, C3HC4 (zinc finger)"/>
    <property type="match status" value="1"/>
</dbReference>
<evidence type="ECO:0000256" key="2">
    <source>
        <dbReference type="ARBA" id="ARBA00005383"/>
    </source>
</evidence>
<dbReference type="InterPro" id="IPR003034">
    <property type="entry name" value="SAP_dom"/>
</dbReference>
<dbReference type="PANTHER" id="PTHR10782:SF100">
    <property type="entry name" value="LIGASE SIZA, PUTATIVE (AFU_ORTHOLOGUE AFUA_6G05240)-RELATED"/>
    <property type="match status" value="1"/>
</dbReference>
<feature type="region of interest" description="Disordered" evidence="9">
    <location>
        <begin position="381"/>
        <end position="406"/>
    </location>
</feature>
<evidence type="ECO:0000256" key="1">
    <source>
        <dbReference type="ARBA" id="ARBA00004718"/>
    </source>
</evidence>
<comment type="similarity">
    <text evidence="2">Belongs to the PIAS family.</text>
</comment>
<feature type="compositionally biased region" description="Polar residues" evidence="9">
    <location>
        <begin position="505"/>
        <end position="520"/>
    </location>
</feature>
<name>A0A7H8R3C7_TALRU</name>
<evidence type="ECO:0000313" key="13">
    <source>
        <dbReference type="Proteomes" id="UP000509510"/>
    </source>
</evidence>
<comment type="pathway">
    <text evidence="1">Protein modification; protein sumoylation.</text>
</comment>
<keyword evidence="6" id="KW-0833">Ubl conjugation pathway</keyword>
<keyword evidence="13" id="KW-1185">Reference proteome</keyword>
<dbReference type="CDD" id="cd16792">
    <property type="entry name" value="SP-RING_Siz-like"/>
    <property type="match status" value="1"/>
</dbReference>
<dbReference type="RefSeq" id="XP_035346292.1">
    <property type="nucleotide sequence ID" value="XM_035490399.1"/>
</dbReference>
<evidence type="ECO:0000313" key="12">
    <source>
        <dbReference type="EMBL" id="QKX60115.1"/>
    </source>
</evidence>
<evidence type="ECO:0000259" key="10">
    <source>
        <dbReference type="PROSITE" id="PS51044"/>
    </source>
</evidence>
<evidence type="ECO:0000256" key="4">
    <source>
        <dbReference type="ARBA" id="ARBA00022723"/>
    </source>
</evidence>
<dbReference type="PROSITE" id="PS51466">
    <property type="entry name" value="PINIT"/>
    <property type="match status" value="1"/>
</dbReference>
<dbReference type="GO" id="GO:0016925">
    <property type="term" value="P:protein sumoylation"/>
    <property type="evidence" value="ECO:0007669"/>
    <property type="project" value="UniProtKB-UniPathway"/>
</dbReference>
<feature type="region of interest" description="Disordered" evidence="9">
    <location>
        <begin position="422"/>
        <end position="520"/>
    </location>
</feature>
<dbReference type="Proteomes" id="UP000509510">
    <property type="component" value="Chromosome IV"/>
</dbReference>
<accession>A0A7H8R3C7</accession>
<keyword evidence="4" id="KW-0479">Metal-binding</keyword>
<feature type="domain" description="SP-RING-type" evidence="10">
    <location>
        <begin position="285"/>
        <end position="370"/>
    </location>
</feature>
<reference evidence="13" key="1">
    <citation type="submission" date="2020-06" db="EMBL/GenBank/DDBJ databases">
        <title>A chromosome-scale genome assembly of Talaromyces rugulosus W13939.</title>
        <authorList>
            <person name="Wang B."/>
            <person name="Guo L."/>
            <person name="Ye K."/>
            <person name="Wang L."/>
        </authorList>
    </citation>
    <scope>NUCLEOTIDE SEQUENCE [LARGE SCALE GENOMIC DNA]</scope>
    <source>
        <strain evidence="13">W13939</strain>
    </source>
</reference>
<evidence type="ECO:0000256" key="7">
    <source>
        <dbReference type="ARBA" id="ARBA00022833"/>
    </source>
</evidence>
<organism evidence="12 13">
    <name type="scientific">Talaromyces rugulosus</name>
    <name type="common">Penicillium rugulosum</name>
    <dbReference type="NCBI Taxonomy" id="121627"/>
    <lineage>
        <taxon>Eukaryota</taxon>
        <taxon>Fungi</taxon>
        <taxon>Dikarya</taxon>
        <taxon>Ascomycota</taxon>
        <taxon>Pezizomycotina</taxon>
        <taxon>Eurotiomycetes</taxon>
        <taxon>Eurotiomycetidae</taxon>
        <taxon>Eurotiales</taxon>
        <taxon>Trichocomaceae</taxon>
        <taxon>Talaromyces</taxon>
        <taxon>Talaromyces sect. Islandici</taxon>
    </lineage>
</organism>
<keyword evidence="7" id="KW-0862">Zinc</keyword>
<feature type="domain" description="PINIT" evidence="11">
    <location>
        <begin position="104"/>
        <end position="256"/>
    </location>
</feature>
<dbReference type="InterPro" id="IPR023321">
    <property type="entry name" value="PINIT"/>
</dbReference>
<dbReference type="Pfam" id="PF02891">
    <property type="entry name" value="zf-MIZ"/>
    <property type="match status" value="1"/>
</dbReference>
<dbReference type="InterPro" id="IPR013083">
    <property type="entry name" value="Znf_RING/FYVE/PHD"/>
</dbReference>
<evidence type="ECO:0000256" key="9">
    <source>
        <dbReference type="SAM" id="MobiDB-lite"/>
    </source>
</evidence>
<evidence type="ECO:0000256" key="6">
    <source>
        <dbReference type="ARBA" id="ARBA00022786"/>
    </source>
</evidence>
<dbReference type="PANTHER" id="PTHR10782">
    <property type="entry name" value="ZINC FINGER MIZ DOMAIN-CONTAINING PROTEIN"/>
    <property type="match status" value="1"/>
</dbReference>
<evidence type="ECO:0000259" key="11">
    <source>
        <dbReference type="PROSITE" id="PS51466"/>
    </source>
</evidence>
<dbReference type="InterPro" id="IPR004181">
    <property type="entry name" value="Znf_MIZ"/>
</dbReference>
<dbReference type="OrthoDB" id="28127at2759"/>
<evidence type="ECO:0000256" key="3">
    <source>
        <dbReference type="ARBA" id="ARBA00022679"/>
    </source>
</evidence>
<dbReference type="GO" id="GO:0000785">
    <property type="term" value="C:chromatin"/>
    <property type="evidence" value="ECO:0007669"/>
    <property type="project" value="TreeGrafter"/>
</dbReference>
<sequence length="520" mass="57987">MASSGQSSELQSLAALVKTLTNIQMKEILRSEFLAVSGVKTTLQLRIIEYFERIYQSGQMDRYENIKKFICSFTNRSLPSSPATHQYQSHYNSSRPTQVKETVGSTMSPQPFSNGRLTFKESPFYTILEPLSSTVECKVREQTRDSVDMKFTLSPSIASSLQSDPNLRVMVYCAGDTGLNQFSKSDIAFPHQVELKANLDEVKANLRGLKNKPGTTRPADITSYTRKKAGYVNQVTMTFALTQKKFYAVVNLVQRRPVEALVAELKDRKIISKEQVLREMRSRAEDTDIVATSTVMSLKCPLSTLRIQVPCRSMVCTHHQCFDASSFLQLQEQAPTWTCPVCNKSTSFEALQIDQYVDEILHSTSSDIEQVTIEPHGAWHYAKTDDDSQNNNIPTGGADDDDDDDFIEIGHLFTPKLKREDASDSFDLHTTPSAQDRIPSVPKSSQKRPAPQVIDLTISDDEDDEPPRPPKRQALGTGDHPLSLTRGNSLQNGFSENGILGFPSGSESLSPGQSTFYIDV</sequence>
<keyword evidence="3" id="KW-0808">Transferase</keyword>
<dbReference type="PROSITE" id="PS51044">
    <property type="entry name" value="ZF_SP_RING"/>
    <property type="match status" value="1"/>
</dbReference>
<proteinExistence type="inferred from homology"/>
<dbReference type="GO" id="GO:0061665">
    <property type="term" value="F:SUMO ligase activity"/>
    <property type="evidence" value="ECO:0007669"/>
    <property type="project" value="TreeGrafter"/>
</dbReference>
<dbReference type="GO" id="GO:0008270">
    <property type="term" value="F:zinc ion binding"/>
    <property type="evidence" value="ECO:0007669"/>
    <property type="project" value="UniProtKB-KW"/>
</dbReference>
<dbReference type="UniPathway" id="UPA00886"/>
<dbReference type="Pfam" id="PF14324">
    <property type="entry name" value="PINIT"/>
    <property type="match status" value="1"/>
</dbReference>
<dbReference type="KEGG" id="trg:TRUGW13939_07257"/>
<keyword evidence="5 8" id="KW-0863">Zinc-finger</keyword>
<feature type="compositionally biased region" description="Polar residues" evidence="9">
    <location>
        <begin position="485"/>
        <end position="495"/>
    </location>
</feature>
<dbReference type="Gene3D" id="2.60.120.780">
    <property type="entry name" value="PINIT domain"/>
    <property type="match status" value="1"/>
</dbReference>
<protein>
    <recommendedName>
        <fullName evidence="14">SP-RING-type domain-containing protein</fullName>
    </recommendedName>
</protein>